<feature type="compositionally biased region" description="Acidic residues" evidence="9">
    <location>
        <begin position="98"/>
        <end position="121"/>
    </location>
</feature>
<dbReference type="Proteomes" id="UP000235388">
    <property type="component" value="Unassembled WGS sequence"/>
</dbReference>
<dbReference type="SUPFAM" id="SSF49899">
    <property type="entry name" value="Concanavalin A-like lectins/glucanases"/>
    <property type="match status" value="1"/>
</dbReference>
<dbReference type="InterPro" id="IPR000757">
    <property type="entry name" value="Beta-glucanase-like"/>
</dbReference>
<evidence type="ECO:0000313" key="14">
    <source>
        <dbReference type="EMBL" id="PLW53093.1"/>
    </source>
</evidence>
<evidence type="ECO:0000313" key="15">
    <source>
        <dbReference type="Proteomes" id="UP000235388"/>
    </source>
</evidence>
<comment type="similarity">
    <text evidence="2">Belongs to the SKN1/KRE6 family.</text>
</comment>
<reference evidence="15 16" key="1">
    <citation type="submission" date="2017-11" db="EMBL/GenBank/DDBJ databases">
        <title>De novo assembly and phasing of dikaryotic genomes from two isolates of Puccinia coronata f. sp. avenae, the causal agent of oat crown rust.</title>
        <authorList>
            <person name="Miller M.E."/>
            <person name="Zhang Y."/>
            <person name="Omidvar V."/>
            <person name="Sperschneider J."/>
            <person name="Schwessinger B."/>
            <person name="Raley C."/>
            <person name="Palmer J.M."/>
            <person name="Garnica D."/>
            <person name="Upadhyaya N."/>
            <person name="Rathjen J."/>
            <person name="Taylor J.M."/>
            <person name="Park R.F."/>
            <person name="Dodds P.N."/>
            <person name="Hirsch C.D."/>
            <person name="Kianian S.F."/>
            <person name="Figueroa M."/>
        </authorList>
    </citation>
    <scope>NUCLEOTIDE SEQUENCE [LARGE SCALE GENOMIC DNA]</scope>
    <source>
        <strain evidence="12">12NC29</strain>
        <strain evidence="13">12SD80</strain>
    </source>
</reference>
<dbReference type="GO" id="GO:0031505">
    <property type="term" value="P:fungal-type cell wall organization"/>
    <property type="evidence" value="ECO:0007669"/>
    <property type="project" value="TreeGrafter"/>
</dbReference>
<organism evidence="12 15">
    <name type="scientific">Puccinia coronata f. sp. avenae</name>
    <dbReference type="NCBI Taxonomy" id="200324"/>
    <lineage>
        <taxon>Eukaryota</taxon>
        <taxon>Fungi</taxon>
        <taxon>Dikarya</taxon>
        <taxon>Basidiomycota</taxon>
        <taxon>Pucciniomycotina</taxon>
        <taxon>Pucciniomycetes</taxon>
        <taxon>Pucciniales</taxon>
        <taxon>Pucciniaceae</taxon>
        <taxon>Puccinia</taxon>
    </lineage>
</organism>
<dbReference type="Pfam" id="PF03935">
    <property type="entry name" value="SKN1_KRE6_Sbg1"/>
    <property type="match status" value="1"/>
</dbReference>
<dbReference type="PANTHER" id="PTHR31361:SF15">
    <property type="entry name" value="GH16 DOMAIN-CONTAINING PROTEIN"/>
    <property type="match status" value="1"/>
</dbReference>
<keyword evidence="15" id="KW-1185">Reference proteome</keyword>
<comment type="subcellular location">
    <subcellularLocation>
        <location evidence="1">Membrane</location>
        <topology evidence="1">Single-pass type II membrane protein</topology>
    </subcellularLocation>
</comment>
<dbReference type="InterPro" id="IPR005629">
    <property type="entry name" value="Skn1/Kre6/Sbg1"/>
</dbReference>
<evidence type="ECO:0000256" key="9">
    <source>
        <dbReference type="SAM" id="MobiDB-lite"/>
    </source>
</evidence>
<feature type="region of interest" description="Disordered" evidence="9">
    <location>
        <begin position="1"/>
        <end position="26"/>
    </location>
</feature>
<sequence length="627" mass="67595">MASDGAHLSSNASHFDQASDTSIPSVTGEINDEKAHWAPADNRASVLNAIYSDQNYLNSASYLLGSNQRPTSAASSFPSFRGSQVDPRRVSQRSYMEDYQEFDPELEEELHNEEGDDDEDNLTGSPEKRSKMICGSFFSMRGILNMGAVALLALALVTVFGILPILTFYGTHKATKQLAVNSGGYNLGGINGSGQVPLIHNLAGLIDPTTPDSVMSRKGFDGSQYNLVFSDEFNTDGRTFWPGDDPYWEAVDLHYWATGNLEWFDPDAITTNNGHLNITVTKELIHDLNYRSGMLQSWNKFCFTGGYIEVSISLPGSPRISGFWPGAWTMGNLGRAGYGATTDGTWPYSYSACDLGTLKNQTNVAGTGPAAAVRTTGGGPLSYLPGQKLSSCTCSGGDHPGPNVKTGRGAPEIDIIEAQVTAPTTGGNIGQASQSVQFAPFDDAYNWRESGATIYNATISNINSYKGGIYQEAVSVVSTTDQTAYQATGGKFQTFGYEYTTGPKGSITWSAGDTATWSMSPSAVGPNTVTQISQRVVSEEPMYIILNLAISEAFETVDAANLPFPSRLLVDYVRVYQKKGQENVGCSPKDFPTESYINEHLNAYTNPNLTTWSQAGYTFPANSLTGC</sequence>
<evidence type="ECO:0000256" key="7">
    <source>
        <dbReference type="ARBA" id="ARBA00023180"/>
    </source>
</evidence>
<dbReference type="GO" id="GO:0005886">
    <property type="term" value="C:plasma membrane"/>
    <property type="evidence" value="ECO:0007669"/>
    <property type="project" value="TreeGrafter"/>
</dbReference>
<accession>A0A2N5SEE1</accession>
<keyword evidence="3 10" id="KW-0812">Transmembrane</keyword>
<feature type="compositionally biased region" description="Polar residues" evidence="9">
    <location>
        <begin position="8"/>
        <end position="25"/>
    </location>
</feature>
<dbReference type="AlphaFoldDB" id="A0A2N5SEE1"/>
<evidence type="ECO:0000313" key="12">
    <source>
        <dbReference type="EMBL" id="PLW11627.1"/>
    </source>
</evidence>
<evidence type="ECO:0000256" key="4">
    <source>
        <dbReference type="ARBA" id="ARBA00022968"/>
    </source>
</evidence>
<dbReference type="GO" id="GO:0005789">
    <property type="term" value="C:endoplasmic reticulum membrane"/>
    <property type="evidence" value="ECO:0007669"/>
    <property type="project" value="TreeGrafter"/>
</dbReference>
<dbReference type="GO" id="GO:0006078">
    <property type="term" value="P:(1-&gt;6)-beta-D-glucan biosynthetic process"/>
    <property type="evidence" value="ECO:0007669"/>
    <property type="project" value="TreeGrafter"/>
</dbReference>
<evidence type="ECO:0000256" key="2">
    <source>
        <dbReference type="ARBA" id="ARBA00010962"/>
    </source>
</evidence>
<dbReference type="CDD" id="cd02180">
    <property type="entry name" value="GH16_fungal_KRE6_glucanase"/>
    <property type="match status" value="1"/>
</dbReference>
<evidence type="ECO:0000259" key="11">
    <source>
        <dbReference type="PROSITE" id="PS51762"/>
    </source>
</evidence>
<dbReference type="PANTHER" id="PTHR31361">
    <property type="entry name" value="BETA-GLUCAN SYNTHESIS-ASSOCIATED PROTEIN KRE6-RELATED"/>
    <property type="match status" value="1"/>
</dbReference>
<dbReference type="Gene3D" id="2.60.120.200">
    <property type="match status" value="2"/>
</dbReference>
<keyword evidence="8" id="KW-0961">Cell wall biogenesis/degradation</keyword>
<evidence type="ECO:0000256" key="1">
    <source>
        <dbReference type="ARBA" id="ARBA00004606"/>
    </source>
</evidence>
<gene>
    <name evidence="14" type="ORF">PCANC_05828</name>
    <name evidence="12" type="ORF">PCANC_27425</name>
    <name evidence="13" type="ORF">PCASD_03985</name>
</gene>
<evidence type="ECO:0000313" key="16">
    <source>
        <dbReference type="Proteomes" id="UP000235392"/>
    </source>
</evidence>
<keyword evidence="4" id="KW-0735">Signal-anchor</keyword>
<comment type="caution">
    <text evidence="12">The sequence shown here is derived from an EMBL/GenBank/DDBJ whole genome shotgun (WGS) entry which is preliminary data.</text>
</comment>
<feature type="domain" description="GH16" evidence="11">
    <location>
        <begin position="200"/>
        <end position="581"/>
    </location>
</feature>
<evidence type="ECO:0000256" key="6">
    <source>
        <dbReference type="ARBA" id="ARBA00023136"/>
    </source>
</evidence>
<dbReference type="GO" id="GO:0015926">
    <property type="term" value="F:glucosidase activity"/>
    <property type="evidence" value="ECO:0007669"/>
    <property type="project" value="TreeGrafter"/>
</dbReference>
<evidence type="ECO:0000256" key="3">
    <source>
        <dbReference type="ARBA" id="ARBA00022692"/>
    </source>
</evidence>
<dbReference type="EMBL" id="PGCJ01001012">
    <property type="protein sequence ID" value="PLW11627.1"/>
    <property type="molecule type" value="Genomic_DNA"/>
</dbReference>
<dbReference type="EMBL" id="PGCJ01000068">
    <property type="protein sequence ID" value="PLW53093.1"/>
    <property type="molecule type" value="Genomic_DNA"/>
</dbReference>
<keyword evidence="6 10" id="KW-0472">Membrane</keyword>
<feature type="compositionally biased region" description="Polar residues" evidence="9">
    <location>
        <begin position="73"/>
        <end position="82"/>
    </location>
</feature>
<evidence type="ECO:0000256" key="10">
    <source>
        <dbReference type="SAM" id="Phobius"/>
    </source>
</evidence>
<feature type="transmembrane region" description="Helical" evidence="10">
    <location>
        <begin position="148"/>
        <end position="169"/>
    </location>
</feature>
<dbReference type="OrthoDB" id="412647at2759"/>
<dbReference type="Proteomes" id="UP000235392">
    <property type="component" value="Unassembled WGS sequence"/>
</dbReference>
<protein>
    <recommendedName>
        <fullName evidence="11">GH16 domain-containing protein</fullName>
    </recommendedName>
</protein>
<dbReference type="InterPro" id="IPR013320">
    <property type="entry name" value="ConA-like_dom_sf"/>
</dbReference>
<evidence type="ECO:0000256" key="8">
    <source>
        <dbReference type="ARBA" id="ARBA00023316"/>
    </source>
</evidence>
<dbReference type="PROSITE" id="PS51762">
    <property type="entry name" value="GH16_2"/>
    <property type="match status" value="1"/>
</dbReference>
<dbReference type="FunFam" id="2.60.120.200:FF:000140">
    <property type="entry name" value="Beta-glucan synthesis-associated protein"/>
    <property type="match status" value="1"/>
</dbReference>
<dbReference type="STRING" id="200324.A0A2N5SEE1"/>
<evidence type="ECO:0000256" key="5">
    <source>
        <dbReference type="ARBA" id="ARBA00022989"/>
    </source>
</evidence>
<keyword evidence="5 10" id="KW-1133">Transmembrane helix</keyword>
<dbReference type="FunFam" id="2.60.120.200:FF:000135">
    <property type="entry name" value="Related to KRE6-glucan synthase subunit"/>
    <property type="match status" value="1"/>
</dbReference>
<name>A0A2N5SEE1_9BASI</name>
<proteinExistence type="inferred from homology"/>
<feature type="region of interest" description="Disordered" evidence="9">
    <location>
        <begin position="73"/>
        <end position="127"/>
    </location>
</feature>
<dbReference type="EMBL" id="PGCI01000050">
    <property type="protein sequence ID" value="PLW45236.1"/>
    <property type="molecule type" value="Genomic_DNA"/>
</dbReference>
<keyword evidence="7" id="KW-0325">Glycoprotein</keyword>
<evidence type="ECO:0000313" key="13">
    <source>
        <dbReference type="EMBL" id="PLW45236.1"/>
    </source>
</evidence>